<keyword evidence="1" id="KW-1133">Transmembrane helix</keyword>
<keyword evidence="1" id="KW-0472">Membrane</keyword>
<keyword evidence="4" id="KW-1185">Reference proteome</keyword>
<comment type="caution">
    <text evidence="3">The sequence shown here is derived from an EMBL/GenBank/DDBJ whole genome shotgun (WGS) entry which is preliminary data.</text>
</comment>
<sequence>MKIAKISAVAAAASLAIAPVAIQAAPGSARTAAPVEGESELAGGIGAAAVILAIGAIGIGALLIAEDDDEDAVSP</sequence>
<dbReference type="RefSeq" id="WP_115490618.1">
    <property type="nucleotide sequence ID" value="NZ_JACHWW010000001.1"/>
</dbReference>
<keyword evidence="2" id="KW-0732">Signal</keyword>
<dbReference type="Proteomes" id="UP000254101">
    <property type="component" value="Unassembled WGS sequence"/>
</dbReference>
<evidence type="ECO:0000256" key="1">
    <source>
        <dbReference type="SAM" id="Phobius"/>
    </source>
</evidence>
<protein>
    <submittedName>
        <fullName evidence="3">Uncharacterized protein</fullName>
    </submittedName>
</protein>
<evidence type="ECO:0000256" key="2">
    <source>
        <dbReference type="SAM" id="SignalP"/>
    </source>
</evidence>
<gene>
    <name evidence="3" type="ORF">DL238_01335</name>
</gene>
<accession>A0A395LIA1</accession>
<name>A0A395LIA1_9SPHN</name>
<keyword evidence="1" id="KW-0812">Transmembrane</keyword>
<proteinExistence type="predicted"/>
<evidence type="ECO:0000313" key="3">
    <source>
        <dbReference type="EMBL" id="RDS76385.1"/>
    </source>
</evidence>
<feature type="chain" id="PRO_5017400546" evidence="2">
    <location>
        <begin position="25"/>
        <end position="75"/>
    </location>
</feature>
<reference evidence="3 4" key="1">
    <citation type="submission" date="2018-07" db="EMBL/GenBank/DDBJ databases">
        <title>Erythrobacter nanhaiensis sp. nov., a novel member of the genus Erythrobacter isolated from the South China Sea.</title>
        <authorList>
            <person name="Chen X."/>
            <person name="Liu J."/>
        </authorList>
    </citation>
    <scope>NUCLEOTIDE SEQUENCE [LARGE SCALE GENOMIC DNA]</scope>
    <source>
        <strain evidence="3 4">S-5</strain>
    </source>
</reference>
<evidence type="ECO:0000313" key="4">
    <source>
        <dbReference type="Proteomes" id="UP000254101"/>
    </source>
</evidence>
<dbReference type="EMBL" id="QRBB01000001">
    <property type="protein sequence ID" value="RDS76385.1"/>
    <property type="molecule type" value="Genomic_DNA"/>
</dbReference>
<organism evidence="3 4">
    <name type="scientific">Alteriqipengyuania lutimaris</name>
    <dbReference type="NCBI Taxonomy" id="1538146"/>
    <lineage>
        <taxon>Bacteria</taxon>
        <taxon>Pseudomonadati</taxon>
        <taxon>Pseudomonadota</taxon>
        <taxon>Alphaproteobacteria</taxon>
        <taxon>Sphingomonadales</taxon>
        <taxon>Erythrobacteraceae</taxon>
        <taxon>Alteriqipengyuania</taxon>
    </lineage>
</organism>
<dbReference type="AlphaFoldDB" id="A0A395LIA1"/>
<feature type="transmembrane region" description="Helical" evidence="1">
    <location>
        <begin position="45"/>
        <end position="65"/>
    </location>
</feature>
<feature type="signal peptide" evidence="2">
    <location>
        <begin position="1"/>
        <end position="24"/>
    </location>
</feature>